<dbReference type="AlphaFoldDB" id="A0A0P6X5Q5"/>
<evidence type="ECO:0000256" key="4">
    <source>
        <dbReference type="ARBA" id="ARBA00022679"/>
    </source>
</evidence>
<dbReference type="STRING" id="360411.AC812_01190"/>
<keyword evidence="7 8" id="KW-0472">Membrane</keyword>
<organism evidence="9 10">
    <name type="scientific">Bellilinea caldifistulae</name>
    <dbReference type="NCBI Taxonomy" id="360411"/>
    <lineage>
        <taxon>Bacteria</taxon>
        <taxon>Bacillati</taxon>
        <taxon>Chloroflexota</taxon>
        <taxon>Anaerolineae</taxon>
        <taxon>Anaerolineales</taxon>
        <taxon>Anaerolineaceae</taxon>
        <taxon>Bellilinea</taxon>
    </lineage>
</organism>
<feature type="transmembrane region" description="Helical" evidence="8">
    <location>
        <begin position="236"/>
        <end position="256"/>
    </location>
</feature>
<sequence length="561" mass="63779">MKRYLLLAFVILLGLSLKVSLLVLNVFPFNADEAVVGLMARHILAGEKPIFFYGQAYMGSLDAFLVAFFFKAFGQSVFGIRLVQVILYLLTILTGFWVGYQFFGSFRAGLIATLLLAIPPVNTTLYTTVSLGGYGEALLIGNLILITTFYLLKYSEASSEISFRVSKSGGEADTEVNRASGMRTFRLGSHSVILWLLWGFLCGFGLWVNGLTMVYSVPAGIGILLRTFRIKNLRIITWRITLVLVGLLVGSFPWWFFAFQNGLGSLIHELFGAAVAVEREPFWLRTINHMVYFVVLGLPAAIGLRPPWDVFWLGLPLIPFTLLLWGKIFWDWIRSPRSFQVKVIEGVIFTFILGFVFTSFGVDPSGRYFLPVWLVLSLMGGKVLDEWGKKKPAYLSLAGLIALFNLWGNLQCTASNPPGLTTQFYAPARVDMGDMPEVIQYLRENGELRGYTNYWVAYPLAFLTHEEIIFSPRFPYHPDLRYTRRDDRYPLYTQMVEESDKVALITTRNPALDQKLRSLLQERKILWNEKQIGDFVIYYNLSNPIRIVDFEKLFIQTDSAQ</sequence>
<evidence type="ECO:0000256" key="5">
    <source>
        <dbReference type="ARBA" id="ARBA00022692"/>
    </source>
</evidence>
<feature type="transmembrane region" description="Helical" evidence="8">
    <location>
        <begin position="192"/>
        <end position="215"/>
    </location>
</feature>
<dbReference type="RefSeq" id="WP_061916326.1">
    <property type="nucleotide sequence ID" value="NZ_DF967971.1"/>
</dbReference>
<dbReference type="GO" id="GO:0016763">
    <property type="term" value="F:pentosyltransferase activity"/>
    <property type="evidence" value="ECO:0007669"/>
    <property type="project" value="TreeGrafter"/>
</dbReference>
<evidence type="ECO:0008006" key="11">
    <source>
        <dbReference type="Google" id="ProtNLM"/>
    </source>
</evidence>
<evidence type="ECO:0000256" key="7">
    <source>
        <dbReference type="ARBA" id="ARBA00023136"/>
    </source>
</evidence>
<accession>A0A0P6X5Q5</accession>
<protein>
    <recommendedName>
        <fullName evidence="11">Glycosyltransferase RgtA/B/C/D-like domain-containing protein</fullName>
    </recommendedName>
</protein>
<name>A0A0P6X5Q5_9CHLR</name>
<feature type="transmembrane region" description="Helical" evidence="8">
    <location>
        <begin position="133"/>
        <end position="152"/>
    </location>
</feature>
<evidence type="ECO:0000256" key="2">
    <source>
        <dbReference type="ARBA" id="ARBA00022475"/>
    </source>
</evidence>
<evidence type="ECO:0000256" key="3">
    <source>
        <dbReference type="ARBA" id="ARBA00022676"/>
    </source>
</evidence>
<reference evidence="9 10" key="1">
    <citation type="submission" date="2015-07" db="EMBL/GenBank/DDBJ databases">
        <title>Draft genome of Bellilinea caldifistulae DSM 17877.</title>
        <authorList>
            <person name="Hemp J."/>
            <person name="Ward L.M."/>
            <person name="Pace L.A."/>
            <person name="Fischer W.W."/>
        </authorList>
    </citation>
    <scope>NUCLEOTIDE SEQUENCE [LARGE SCALE GENOMIC DNA]</scope>
    <source>
        <strain evidence="9 10">GOMI-1</strain>
    </source>
</reference>
<dbReference type="EMBL" id="LGHJ01000005">
    <property type="protein sequence ID" value="KPL78381.1"/>
    <property type="molecule type" value="Genomic_DNA"/>
</dbReference>
<proteinExistence type="predicted"/>
<dbReference type="PANTHER" id="PTHR33908">
    <property type="entry name" value="MANNOSYLTRANSFERASE YKCB-RELATED"/>
    <property type="match status" value="1"/>
</dbReference>
<feature type="transmembrane region" description="Helical" evidence="8">
    <location>
        <begin position="50"/>
        <end position="70"/>
    </location>
</feature>
<dbReference type="GO" id="GO:0009103">
    <property type="term" value="P:lipopolysaccharide biosynthetic process"/>
    <property type="evidence" value="ECO:0007669"/>
    <property type="project" value="UniProtKB-ARBA"/>
</dbReference>
<feature type="transmembrane region" description="Helical" evidence="8">
    <location>
        <begin position="310"/>
        <end position="330"/>
    </location>
</feature>
<evidence type="ECO:0000256" key="1">
    <source>
        <dbReference type="ARBA" id="ARBA00004651"/>
    </source>
</evidence>
<evidence type="ECO:0000256" key="8">
    <source>
        <dbReference type="SAM" id="Phobius"/>
    </source>
</evidence>
<gene>
    <name evidence="9" type="ORF">AC812_01190</name>
</gene>
<dbReference type="Proteomes" id="UP000050514">
    <property type="component" value="Unassembled WGS sequence"/>
</dbReference>
<dbReference type="GO" id="GO:0005886">
    <property type="term" value="C:plasma membrane"/>
    <property type="evidence" value="ECO:0007669"/>
    <property type="project" value="UniProtKB-SubCell"/>
</dbReference>
<keyword evidence="4" id="KW-0808">Transferase</keyword>
<dbReference type="OrthoDB" id="155122at2"/>
<feature type="transmembrane region" description="Helical" evidence="8">
    <location>
        <begin position="106"/>
        <end position="126"/>
    </location>
</feature>
<keyword evidence="3" id="KW-0328">Glycosyltransferase</keyword>
<keyword evidence="10" id="KW-1185">Reference proteome</keyword>
<keyword evidence="6 8" id="KW-1133">Transmembrane helix</keyword>
<feature type="transmembrane region" description="Helical" evidence="8">
    <location>
        <begin position="82"/>
        <end position="100"/>
    </location>
</feature>
<evidence type="ECO:0000256" key="6">
    <source>
        <dbReference type="ARBA" id="ARBA00022989"/>
    </source>
</evidence>
<keyword evidence="2" id="KW-1003">Cell membrane</keyword>
<comment type="caution">
    <text evidence="9">The sequence shown here is derived from an EMBL/GenBank/DDBJ whole genome shotgun (WGS) entry which is preliminary data.</text>
</comment>
<comment type="subcellular location">
    <subcellularLocation>
        <location evidence="1">Cell membrane</location>
        <topology evidence="1">Multi-pass membrane protein</topology>
    </subcellularLocation>
</comment>
<feature type="transmembrane region" description="Helical" evidence="8">
    <location>
        <begin position="342"/>
        <end position="362"/>
    </location>
</feature>
<dbReference type="InterPro" id="IPR050297">
    <property type="entry name" value="LipidA_mod_glycosyltrf_83"/>
</dbReference>
<evidence type="ECO:0000313" key="10">
    <source>
        <dbReference type="Proteomes" id="UP000050514"/>
    </source>
</evidence>
<keyword evidence="5 8" id="KW-0812">Transmembrane</keyword>
<dbReference type="PANTHER" id="PTHR33908:SF11">
    <property type="entry name" value="MEMBRANE PROTEIN"/>
    <property type="match status" value="1"/>
</dbReference>
<evidence type="ECO:0000313" key="9">
    <source>
        <dbReference type="EMBL" id="KPL78381.1"/>
    </source>
</evidence>